<evidence type="ECO:0000256" key="7">
    <source>
        <dbReference type="ARBA" id="ARBA00022906"/>
    </source>
</evidence>
<evidence type="ECO:0000313" key="13">
    <source>
        <dbReference type="Proteomes" id="UP000502958"/>
    </source>
</evidence>
<dbReference type="PROSITE" id="PS50893">
    <property type="entry name" value="ABC_TRANSPORTER_2"/>
    <property type="match status" value="1"/>
</dbReference>
<keyword evidence="7" id="KW-0864">Zinc transport</keyword>
<protein>
    <submittedName>
        <fullName evidence="12">Zinc ABC transporter ATP-binding protein ZnuC</fullName>
    </submittedName>
</protein>
<keyword evidence="4" id="KW-0547">Nucleotide-binding</keyword>
<dbReference type="PANTHER" id="PTHR42734:SF9">
    <property type="entry name" value="ZINC IMPORT ATP-BINDING PROTEIN ZNUC"/>
    <property type="match status" value="1"/>
</dbReference>
<dbReference type="InterPro" id="IPR003593">
    <property type="entry name" value="AAA+_ATPase"/>
</dbReference>
<dbReference type="Gene3D" id="3.40.50.300">
    <property type="entry name" value="P-loop containing nucleotide triphosphate hydrolases"/>
    <property type="match status" value="1"/>
</dbReference>
<keyword evidence="8" id="KW-1278">Translocase</keyword>
<evidence type="ECO:0000256" key="9">
    <source>
        <dbReference type="ARBA" id="ARBA00023065"/>
    </source>
</evidence>
<evidence type="ECO:0000256" key="1">
    <source>
        <dbReference type="ARBA" id="ARBA00006526"/>
    </source>
</evidence>
<keyword evidence="5" id="KW-0862">Zinc</keyword>
<keyword evidence="6 12" id="KW-0067">ATP-binding</keyword>
<dbReference type="Proteomes" id="UP000502958">
    <property type="component" value="Chromosome"/>
</dbReference>
<evidence type="ECO:0000256" key="2">
    <source>
        <dbReference type="ARBA" id="ARBA00022448"/>
    </source>
</evidence>
<evidence type="ECO:0000256" key="3">
    <source>
        <dbReference type="ARBA" id="ARBA00022475"/>
    </source>
</evidence>
<dbReference type="PANTHER" id="PTHR42734">
    <property type="entry name" value="METAL TRANSPORT SYSTEM ATP-BINDING PROTEIN TM_0124-RELATED"/>
    <property type="match status" value="1"/>
</dbReference>
<gene>
    <name evidence="12" type="primary">znuC</name>
    <name evidence="12" type="ORF">GUU85_01485</name>
</gene>
<dbReference type="NCBIfam" id="NF007090">
    <property type="entry name" value="PRK09544.1"/>
    <property type="match status" value="1"/>
</dbReference>
<dbReference type="SUPFAM" id="SSF52540">
    <property type="entry name" value="P-loop containing nucleoside triphosphate hydrolases"/>
    <property type="match status" value="1"/>
</dbReference>
<dbReference type="GO" id="GO:0006829">
    <property type="term" value="P:zinc ion transport"/>
    <property type="evidence" value="ECO:0007669"/>
    <property type="project" value="UniProtKB-KW"/>
</dbReference>
<sequence>MSNFIQLKNIYVNLSNRSVLTDITLSLNSNQVLTLIGPNGAGKSTLIRVILGLIKPHSGTILRKENLSIGYVPQKLSLNYLLPITVNRFMQLSQTQNNINISKMLARVNADALKYRQLQELSGGETQRILLAKALLNKPNLIILDEPMQGLDVIGQSTLYQLINDIRHELKCSILLVSHDLNFVTSETDKVICLNNHICCSGAPETVCNNLEFIAIFGSKDFKKLAFYQHHHNHIHNF</sequence>
<keyword evidence="2" id="KW-0813">Transport</keyword>
<evidence type="ECO:0000259" key="11">
    <source>
        <dbReference type="PROSITE" id="PS50893"/>
    </source>
</evidence>
<accession>A0A6C1FBF6</accession>
<dbReference type="InterPro" id="IPR050153">
    <property type="entry name" value="Metal_Ion_Import_ABC"/>
</dbReference>
<dbReference type="InterPro" id="IPR003439">
    <property type="entry name" value="ABC_transporter-like_ATP-bd"/>
</dbReference>
<dbReference type="FunFam" id="3.40.50.300:FF:000392">
    <property type="entry name" value="Zinc import ATP-binding protein ZnuC"/>
    <property type="match status" value="1"/>
</dbReference>
<name>A0A6C1FBF6_BUCUN</name>
<evidence type="ECO:0000256" key="8">
    <source>
        <dbReference type="ARBA" id="ARBA00022967"/>
    </source>
</evidence>
<evidence type="ECO:0000313" key="12">
    <source>
        <dbReference type="EMBL" id="QIE02284.1"/>
    </source>
</evidence>
<dbReference type="AlphaFoldDB" id="A0A6C1FBF6"/>
<organism evidence="12 13">
    <name type="scientific">Buchnera aphidicola subsp. Uroleucon sonchi</name>
    <dbReference type="NCBI Taxonomy" id="118118"/>
    <lineage>
        <taxon>Bacteria</taxon>
        <taxon>Pseudomonadati</taxon>
        <taxon>Pseudomonadota</taxon>
        <taxon>Gammaproteobacteria</taxon>
        <taxon>Enterobacterales</taxon>
        <taxon>Erwiniaceae</taxon>
        <taxon>Buchnera</taxon>
    </lineage>
</organism>
<dbReference type="GO" id="GO:0016887">
    <property type="term" value="F:ATP hydrolysis activity"/>
    <property type="evidence" value="ECO:0007669"/>
    <property type="project" value="InterPro"/>
</dbReference>
<keyword evidence="10" id="KW-0472">Membrane</keyword>
<reference evidence="12 13" key="1">
    <citation type="submission" date="2020-01" db="EMBL/GenBank/DDBJ databases">
        <title>Complete genome of Buchnera aphidicola isolated from Chaitophorus populeti.</title>
        <authorList>
            <person name="Park J."/>
            <person name="Xi H."/>
        </authorList>
    </citation>
    <scope>NUCLEOTIDE SEQUENCE [LARGE SCALE GENOMIC DNA]</scope>
    <source>
        <strain evidence="12 13">UsonBac</strain>
    </source>
</reference>
<dbReference type="GO" id="GO:0010043">
    <property type="term" value="P:response to zinc ion"/>
    <property type="evidence" value="ECO:0007669"/>
    <property type="project" value="TreeGrafter"/>
</dbReference>
<dbReference type="GO" id="GO:0005524">
    <property type="term" value="F:ATP binding"/>
    <property type="evidence" value="ECO:0007669"/>
    <property type="project" value="UniProtKB-KW"/>
</dbReference>
<keyword evidence="3" id="KW-1003">Cell membrane</keyword>
<dbReference type="EMBL" id="CP047588">
    <property type="protein sequence ID" value="QIE02284.1"/>
    <property type="molecule type" value="Genomic_DNA"/>
</dbReference>
<feature type="domain" description="ABC transporter" evidence="11">
    <location>
        <begin position="5"/>
        <end position="220"/>
    </location>
</feature>
<proteinExistence type="inferred from homology"/>
<dbReference type="InterPro" id="IPR027417">
    <property type="entry name" value="P-loop_NTPase"/>
</dbReference>
<evidence type="ECO:0000256" key="6">
    <source>
        <dbReference type="ARBA" id="ARBA00022840"/>
    </source>
</evidence>
<dbReference type="SMART" id="SM00382">
    <property type="entry name" value="AAA"/>
    <property type="match status" value="1"/>
</dbReference>
<keyword evidence="9" id="KW-0406">Ion transport</keyword>
<dbReference type="Pfam" id="PF00005">
    <property type="entry name" value="ABC_tran"/>
    <property type="match status" value="1"/>
</dbReference>
<evidence type="ECO:0000256" key="5">
    <source>
        <dbReference type="ARBA" id="ARBA00022833"/>
    </source>
</evidence>
<evidence type="ECO:0000256" key="4">
    <source>
        <dbReference type="ARBA" id="ARBA00022741"/>
    </source>
</evidence>
<evidence type="ECO:0000256" key="10">
    <source>
        <dbReference type="ARBA" id="ARBA00023136"/>
    </source>
</evidence>
<dbReference type="RefSeq" id="WP_163119786.1">
    <property type="nucleotide sequence ID" value="NZ_CP047588.1"/>
</dbReference>
<comment type="similarity">
    <text evidence="1">Belongs to the ABC transporter superfamily. Drug exporter-2 (TC 3.A.1.117) family.</text>
</comment>